<keyword evidence="3" id="KW-0106">Calcium</keyword>
<dbReference type="SUPFAM" id="SSF56219">
    <property type="entry name" value="DNase I-like"/>
    <property type="match status" value="1"/>
</dbReference>
<evidence type="ECO:0000259" key="4">
    <source>
        <dbReference type="SMART" id="SM00237"/>
    </source>
</evidence>
<name>Q2CE70_OCEGH</name>
<dbReference type="eggNOG" id="COG2356">
    <property type="taxonomic scope" value="Bacteria"/>
</dbReference>
<dbReference type="InterPro" id="IPR038081">
    <property type="entry name" value="CalX-like_sf"/>
</dbReference>
<organism evidence="5 6">
    <name type="scientific">Oceanicola granulosus (strain ATCC BAA-861 / DSM 15982 / KCTC 12143 / HTCC2516)</name>
    <dbReference type="NCBI Taxonomy" id="314256"/>
    <lineage>
        <taxon>Bacteria</taxon>
        <taxon>Pseudomonadati</taxon>
        <taxon>Pseudomonadota</taxon>
        <taxon>Alphaproteobacteria</taxon>
        <taxon>Rhodobacterales</taxon>
        <taxon>Roseobacteraceae</taxon>
        <taxon>Oceanicola</taxon>
    </lineage>
</organism>
<sequence>MAIIITGIIDGPRSGGVPKAIELTVTEDIADLSIYGIGSANNGGGSDGEEFTFSAVSASAGDKIYIASETPGFEAFFGFAPDYTTSAASINGDDAIELFQDGAVIDVFGDIDVDGTNQPWEYLDGWAYRADDSSASTTFDIADWTFSGKNALDGESSNADAGTPFPIGTYVSGPPAPELTISDASVIEGDDGETLVELTVTLAGAASGPFTVDFDTADGTATAGEDYVAQSGVLSFAGTQGETRTITVAVAGDEVSETAESLSVVLSGITGTTDATIAKDTGTLTIENDDYRDVLISEIQGSGSASEIEGDLVTIEGVVTGVYVDGMRGFYVQEEKRDQDHDASTSEGIFVYAPNAVVSEGDLVSVSGTVDEFYGLTQLTSVAKIDVLKSDVKLPKAISVELPLMDGESFEALEGMRVTFEQELTITQLFNYERYGEVQLSTQGQVPQFTQIHEPDPDGYAAWQAQDLATRIILDDGSTAQNPDELPFLDVEEFGAGDTITGLTGVMSYSFGDWKLQPTEAVPVEFENTNPREEAPADVGGDVKVASFNVLNYFTTLDDGSSTVNGQDPRGANSEAELARQTSKIVAALDALDADVVGLIEIENDDGAATDALVAALNAVSDRTYAAVDTGVIGTDAIKVAFIYDTETMKIADGTSAAILDTDAFVAPLETGPKNRPALAVTFEEKATGEQFTAVNNHLKSKGSPVDGDPNLDDGQGNGALTRKMAADELVKWLATNPTGTSDADQLILGDLNAYAKEDPIDEIKAGADDMIGTADDFTDLATSFLGEEAYSYRFSGQWGTLDYALANQPLLESVTGVTEWHINSDEPSYLSYNDNVLDPEERSFQVVPDPQEALFDADSPFASSDHDPILVGLDLDGYDNRFAGTDRNDRLTGTGERDLIEGLGGNDRLRGAGGDDDIDAGAGNDRAYGGAGDDLLMDGAGNDRLYGGAGDDTFEIGGGKDRAWTGSGADTIIFAAGLADDGSKDKLRIRDFDTEMDLLDLQGIEIEKVRESKKKVTLTLEGDGDRIELRGVSDFDDIQFADDTFAFV</sequence>
<dbReference type="NCBIfam" id="NF033681">
    <property type="entry name" value="ExeM_NucH_DNase"/>
    <property type="match status" value="1"/>
</dbReference>
<proteinExistence type="predicted"/>
<dbReference type="GO" id="GO:0005509">
    <property type="term" value="F:calcium ion binding"/>
    <property type="evidence" value="ECO:0007669"/>
    <property type="project" value="InterPro"/>
</dbReference>
<dbReference type="CDD" id="cd10283">
    <property type="entry name" value="MnuA_DNase1-like"/>
    <property type="match status" value="1"/>
</dbReference>
<dbReference type="GO" id="GO:0007154">
    <property type="term" value="P:cell communication"/>
    <property type="evidence" value="ECO:0007669"/>
    <property type="project" value="InterPro"/>
</dbReference>
<dbReference type="SMART" id="SM00237">
    <property type="entry name" value="Calx_beta"/>
    <property type="match status" value="1"/>
</dbReference>
<comment type="caution">
    <text evidence="5">The sequence shown here is derived from an EMBL/GenBank/DDBJ whole genome shotgun (WGS) entry which is preliminary data.</text>
</comment>
<dbReference type="GO" id="GO:0016020">
    <property type="term" value="C:membrane"/>
    <property type="evidence" value="ECO:0007669"/>
    <property type="project" value="InterPro"/>
</dbReference>
<evidence type="ECO:0000256" key="3">
    <source>
        <dbReference type="ARBA" id="ARBA00022837"/>
    </source>
</evidence>
<gene>
    <name evidence="5" type="ORF">OG2516_03278</name>
</gene>
<dbReference type="PRINTS" id="PR00313">
    <property type="entry name" value="CABNDNGRPT"/>
</dbReference>
<dbReference type="SUPFAM" id="SSF141072">
    <property type="entry name" value="CalX-like"/>
    <property type="match status" value="1"/>
</dbReference>
<dbReference type="Gene3D" id="2.60.40.2030">
    <property type="match status" value="1"/>
</dbReference>
<accession>Q2CE70</accession>
<dbReference type="OrthoDB" id="9773411at2"/>
<keyword evidence="6" id="KW-1185">Reference proteome</keyword>
<feature type="domain" description="Calx-beta" evidence="4">
    <location>
        <begin position="166"/>
        <end position="267"/>
    </location>
</feature>
<evidence type="ECO:0000313" key="5">
    <source>
        <dbReference type="EMBL" id="EAR50990.1"/>
    </source>
</evidence>
<dbReference type="InterPro" id="IPR036691">
    <property type="entry name" value="Endo/exonu/phosph_ase_sf"/>
</dbReference>
<protein>
    <submittedName>
        <fullName evidence="5">Extracellular nuclease</fullName>
    </submittedName>
</protein>
<evidence type="ECO:0000313" key="6">
    <source>
        <dbReference type="Proteomes" id="UP000003635"/>
    </source>
</evidence>
<dbReference type="CDD" id="cd04486">
    <property type="entry name" value="YhcR_OBF_like"/>
    <property type="match status" value="1"/>
</dbReference>
<dbReference type="Gene3D" id="3.60.10.10">
    <property type="entry name" value="Endonuclease/exonuclease/phosphatase"/>
    <property type="match status" value="1"/>
</dbReference>
<keyword evidence="1" id="KW-0732">Signal</keyword>
<dbReference type="PROSITE" id="PS00330">
    <property type="entry name" value="HEMOLYSIN_CALCIUM"/>
    <property type="match status" value="1"/>
</dbReference>
<dbReference type="Pfam" id="PF19580">
    <property type="entry name" value="Exo_endo_phos_3"/>
    <property type="match status" value="1"/>
</dbReference>
<dbReference type="eggNOG" id="COG2931">
    <property type="taxonomic scope" value="Bacteria"/>
</dbReference>
<dbReference type="AlphaFoldDB" id="Q2CE70"/>
<dbReference type="GO" id="GO:0003824">
    <property type="term" value="F:catalytic activity"/>
    <property type="evidence" value="ECO:0007669"/>
    <property type="project" value="InterPro"/>
</dbReference>
<dbReference type="Gene3D" id="2.150.10.10">
    <property type="entry name" value="Serralysin-like metalloprotease, C-terminal"/>
    <property type="match status" value="1"/>
</dbReference>
<dbReference type="EMBL" id="AAOT01000019">
    <property type="protein sequence ID" value="EAR50990.1"/>
    <property type="molecule type" value="Genomic_DNA"/>
</dbReference>
<dbReference type="InterPro" id="IPR001343">
    <property type="entry name" value="Hemolysn_Ca-bd"/>
</dbReference>
<dbReference type="Pfam" id="PF03160">
    <property type="entry name" value="Calx-beta"/>
    <property type="match status" value="1"/>
</dbReference>
<dbReference type="InterPro" id="IPR011049">
    <property type="entry name" value="Serralysin-like_metalloprot_C"/>
</dbReference>
<keyword evidence="2" id="KW-0677">Repeat</keyword>
<dbReference type="eggNOG" id="COG2374">
    <property type="taxonomic scope" value="Bacteria"/>
</dbReference>
<dbReference type="PANTHER" id="PTHR42834">
    <property type="entry name" value="ENDONUCLEASE/EXONUCLEASE/PHOSPHATASE FAMILY PROTEIN (AFU_ORTHOLOGUE AFUA_3G09210)"/>
    <property type="match status" value="1"/>
</dbReference>
<dbReference type="InterPro" id="IPR005135">
    <property type="entry name" value="Endo/exonuclease/phosphatase"/>
</dbReference>
<dbReference type="InterPro" id="IPR018511">
    <property type="entry name" value="Hemolysin-typ_Ca-bd_CS"/>
</dbReference>
<dbReference type="STRING" id="314256.OG2516_03278"/>
<dbReference type="Pfam" id="PF00353">
    <property type="entry name" value="HemolysinCabind"/>
    <property type="match status" value="3"/>
</dbReference>
<reference evidence="5 6" key="1">
    <citation type="journal article" date="2010" name="J. Bacteriol.">
        <title>Genome sequences of Oceanicola granulosus HTCC2516(T) and Oceanicola batsensis HTCC2597(TDelta).</title>
        <authorList>
            <person name="Thrash J.C."/>
            <person name="Cho J.C."/>
            <person name="Vergin K.L."/>
            <person name="Giovannoni S.J."/>
        </authorList>
    </citation>
    <scope>NUCLEOTIDE SEQUENCE [LARGE SCALE GENOMIC DNA]</scope>
    <source>
        <strain evidence="6">ATCC BAA-861 / DSM 15982 / KCTC 12143 / HTCC2516</strain>
    </source>
</reference>
<evidence type="ECO:0000256" key="2">
    <source>
        <dbReference type="ARBA" id="ARBA00022737"/>
    </source>
</evidence>
<dbReference type="Proteomes" id="UP000003635">
    <property type="component" value="Unassembled WGS sequence"/>
</dbReference>
<evidence type="ECO:0000256" key="1">
    <source>
        <dbReference type="ARBA" id="ARBA00022729"/>
    </source>
</evidence>
<dbReference type="InterPro" id="IPR003644">
    <property type="entry name" value="Calx_beta"/>
</dbReference>
<dbReference type="SUPFAM" id="SSF51120">
    <property type="entry name" value="beta-Roll"/>
    <property type="match status" value="1"/>
</dbReference>
<dbReference type="InterPro" id="IPR047971">
    <property type="entry name" value="ExeM-like"/>
</dbReference>
<dbReference type="RefSeq" id="WP_007254185.1">
    <property type="nucleotide sequence ID" value="NZ_CH724107.1"/>
</dbReference>
<dbReference type="HOGENOM" id="CLU_006338_0_0_5"/>
<dbReference type="PANTHER" id="PTHR42834:SF1">
    <property type="entry name" value="ENDONUCLEASE_EXONUCLEASE_PHOSPHATASE FAMILY PROTEIN (AFU_ORTHOLOGUE AFUA_3G09210)"/>
    <property type="match status" value="1"/>
</dbReference>